<feature type="transmembrane region" description="Helical" evidence="3">
    <location>
        <begin position="117"/>
        <end position="138"/>
    </location>
</feature>
<evidence type="ECO:0000256" key="2">
    <source>
        <dbReference type="SAM" id="MobiDB-lite"/>
    </source>
</evidence>
<feature type="transmembrane region" description="Helical" evidence="3">
    <location>
        <begin position="42"/>
        <end position="63"/>
    </location>
</feature>
<dbReference type="Pfam" id="PF01370">
    <property type="entry name" value="Epimerase"/>
    <property type="match status" value="2"/>
</dbReference>
<feature type="domain" description="Nucleotide-diphospho-sugar transferase" evidence="5">
    <location>
        <begin position="990"/>
        <end position="1158"/>
    </location>
</feature>
<feature type="transmembrane region" description="Helical" evidence="3">
    <location>
        <begin position="144"/>
        <end position="162"/>
    </location>
</feature>
<dbReference type="SUPFAM" id="SSF51735">
    <property type="entry name" value="NAD(P)-binding Rossmann-fold domains"/>
    <property type="match status" value="1"/>
</dbReference>
<keyword evidence="3" id="KW-0472">Membrane</keyword>
<feature type="transmembrane region" description="Helical" evidence="3">
    <location>
        <begin position="210"/>
        <end position="231"/>
    </location>
</feature>
<dbReference type="EMBL" id="MCFL01000047">
    <property type="protein sequence ID" value="ORZ32413.1"/>
    <property type="molecule type" value="Genomic_DNA"/>
</dbReference>
<feature type="compositionally biased region" description="Polar residues" evidence="2">
    <location>
        <begin position="457"/>
        <end position="468"/>
    </location>
</feature>
<evidence type="ECO:0000256" key="1">
    <source>
        <dbReference type="ARBA" id="ARBA00007637"/>
    </source>
</evidence>
<feature type="transmembrane region" description="Helical" evidence="3">
    <location>
        <begin position="492"/>
        <end position="513"/>
    </location>
</feature>
<organism evidence="6 7">
    <name type="scientific">Catenaria anguillulae PL171</name>
    <dbReference type="NCBI Taxonomy" id="765915"/>
    <lineage>
        <taxon>Eukaryota</taxon>
        <taxon>Fungi</taxon>
        <taxon>Fungi incertae sedis</taxon>
        <taxon>Blastocladiomycota</taxon>
        <taxon>Blastocladiomycetes</taxon>
        <taxon>Blastocladiales</taxon>
        <taxon>Catenariaceae</taxon>
        <taxon>Catenaria</taxon>
    </lineage>
</organism>
<keyword evidence="3" id="KW-1133">Transmembrane helix</keyword>
<accession>A0A1Y2HFE0</accession>
<feature type="transmembrane region" description="Helical" evidence="3">
    <location>
        <begin position="183"/>
        <end position="204"/>
    </location>
</feature>
<evidence type="ECO:0008006" key="8">
    <source>
        <dbReference type="Google" id="ProtNLM"/>
    </source>
</evidence>
<evidence type="ECO:0000313" key="7">
    <source>
        <dbReference type="Proteomes" id="UP000193411"/>
    </source>
</evidence>
<comment type="caution">
    <text evidence="6">The sequence shown here is derived from an EMBL/GenBank/DDBJ whole genome shotgun (WGS) entry which is preliminary data.</text>
</comment>
<feature type="region of interest" description="Disordered" evidence="2">
    <location>
        <begin position="418"/>
        <end position="488"/>
    </location>
</feature>
<dbReference type="InterPro" id="IPR036291">
    <property type="entry name" value="NAD(P)-bd_dom_sf"/>
</dbReference>
<keyword evidence="7" id="KW-1185">Reference proteome</keyword>
<evidence type="ECO:0000259" key="5">
    <source>
        <dbReference type="Pfam" id="PF03407"/>
    </source>
</evidence>
<dbReference type="Pfam" id="PF03407">
    <property type="entry name" value="Nucleotid_trans"/>
    <property type="match status" value="1"/>
</dbReference>
<feature type="transmembrane region" description="Helical" evidence="3">
    <location>
        <begin position="301"/>
        <end position="319"/>
    </location>
</feature>
<comment type="similarity">
    <text evidence="1">Belongs to the NAD(P)-dependent epimerase/dehydratase family.</text>
</comment>
<evidence type="ECO:0000259" key="4">
    <source>
        <dbReference type="Pfam" id="PF01370"/>
    </source>
</evidence>
<proteinExistence type="inferred from homology"/>
<dbReference type="PANTHER" id="PTHR43000">
    <property type="entry name" value="DTDP-D-GLUCOSE 4,6-DEHYDRATASE-RELATED"/>
    <property type="match status" value="1"/>
</dbReference>
<evidence type="ECO:0000313" key="6">
    <source>
        <dbReference type="EMBL" id="ORZ32413.1"/>
    </source>
</evidence>
<evidence type="ECO:0000256" key="3">
    <source>
        <dbReference type="SAM" id="Phobius"/>
    </source>
</evidence>
<feature type="transmembrane region" description="Helical" evidence="3">
    <location>
        <begin position="75"/>
        <end position="96"/>
    </location>
</feature>
<gene>
    <name evidence="6" type="ORF">BCR44DRAFT_78278</name>
</gene>
<reference evidence="6 7" key="1">
    <citation type="submission" date="2016-07" db="EMBL/GenBank/DDBJ databases">
        <title>Pervasive Adenine N6-methylation of Active Genes in Fungi.</title>
        <authorList>
            <consortium name="DOE Joint Genome Institute"/>
            <person name="Mondo S.J."/>
            <person name="Dannebaum R.O."/>
            <person name="Kuo R.C."/>
            <person name="Labutti K."/>
            <person name="Haridas S."/>
            <person name="Kuo A."/>
            <person name="Salamov A."/>
            <person name="Ahrendt S.R."/>
            <person name="Lipzen A."/>
            <person name="Sullivan W."/>
            <person name="Andreopoulos W.B."/>
            <person name="Clum A."/>
            <person name="Lindquist E."/>
            <person name="Daum C."/>
            <person name="Ramamoorthy G.K."/>
            <person name="Gryganskyi A."/>
            <person name="Culley D."/>
            <person name="Magnuson J.K."/>
            <person name="James T.Y."/>
            <person name="O'Malley M.A."/>
            <person name="Stajich J.E."/>
            <person name="Spatafora J.W."/>
            <person name="Visel A."/>
            <person name="Grigoriev I.V."/>
        </authorList>
    </citation>
    <scope>NUCLEOTIDE SEQUENCE [LARGE SCALE GENOMIC DNA]</scope>
    <source>
        <strain evidence="6 7">PL171</strain>
    </source>
</reference>
<protein>
    <recommendedName>
        <fullName evidence="8">NAD-dependent epimerase/dehydratase domain-containing protein</fullName>
    </recommendedName>
</protein>
<feature type="region of interest" description="Disordered" evidence="2">
    <location>
        <begin position="238"/>
        <end position="259"/>
    </location>
</feature>
<feature type="domain" description="NAD-dependent epimerase/dehydratase" evidence="4">
    <location>
        <begin position="735"/>
        <end position="826"/>
    </location>
</feature>
<dbReference type="Gene3D" id="3.40.50.720">
    <property type="entry name" value="NAD(P)-binding Rossmann-like Domain"/>
    <property type="match status" value="1"/>
</dbReference>
<dbReference type="InterPro" id="IPR001509">
    <property type="entry name" value="Epimerase_deHydtase"/>
</dbReference>
<keyword evidence="3" id="KW-0812">Transmembrane</keyword>
<feature type="compositionally biased region" description="Low complexity" evidence="2">
    <location>
        <begin position="475"/>
        <end position="488"/>
    </location>
</feature>
<dbReference type="InterPro" id="IPR005069">
    <property type="entry name" value="Nucl-diP-sugar_transferase"/>
</dbReference>
<sequence length="1281" mass="136229">MSSTRPSPTSTFNFAAHAHAQWTRAADSLASIALSPTRARHAAMPLAVAARWLLVAVVLSSTVNPTTRPHASHWPATYAALELAAAALVRFVLVLAPSSSSSTPSSPFAWSSSLHAAARSVLCSVPLAVAAFTSNLLLALAPPVILGSTVLVASSLAIHWAVSSHQQAQGHESAKMPTTTTTATTLYLVGSLAGLALLLAAHYFDSPLQSLPTLALLICTFFFSLLLILGLSHPPPPSHKPLNNHTHTLPRHQTHPTHPTPTLTLASASLLLALCSQVISLSNPSPPPPPPANPSWQFPPLVAYFLLSLSSFALSVLFSPSHSHRLHPSSSVFINNPLLARGLPKGTRIAMTLWTIHQVITHVELSLSTCTRLVVALAGAVLSIAASARQSSATQHMFGILQRRRRSSLPTLRMRPLAAGNTPASFTPIDLDTSTAPMYDDSDGGGGTYDDSASDATTPTSPLYSPTATDHFAPSSLRPAPARSSSTSSISLTSVGSVAMLATVFVMSTAVIFTCMFPSPAAINIALHPLSVSLPPEALADSHPPPLTPTTDESEQMRVLITGGAGLIGSHLARALLLPNSSSVHVTVLDNLSSAGVHTLAPLFDGPRFAFVFGDTRNASDMQLAMRIARPRVVVHLAVPEPLPGGTCDAGCRADMLGGMHQVLASMGNARMVLVSSADVYGNLNVNVRVPDANPARTGAGQVRVVASIDVVNKKLDTIEKPPAAAVIEEPLGVTESTPPNPATMYASTLLAMESLVVAHARTHARAHWVLRVWPMYGAWPVPEPTDPSVLRWTGHGMGVGGVRKAYDWVHVLDVVEAVKAAVLRGAEAAGDDEQVEDEQEGWRVVNVGSGTLVDIQPASVANATAAATDAPPGVPANLNKAKRVLGYVPTFSFEPMPADPPTWQAHPEYAAMVEGLHSAPWLLPRGLLRATYEPMANDLPKLAAFVAQKASGGGKALKYPRVSIIPYQSQYRQLAENLLASLSTFGQTRNYFLFAIDPAAARDCLHWNVPCYNATHLAVADFSAAGELTLAESKDMWAQVSWVKPRLVRALLELGFEVHLSDTDISYVRDVWASYTEYLDEVGAQVGLMREFGDYVANTGNYVVRPTAAAKRAWAKYVAIGDADSTISDQSAFIDLVNSTSPTAAFCSSRPTCAALAHHSPPVVAIRDYSNPFGRLTPCPRLIDMCKPDLMYIHPICFGGIQPKISVMKQLGAWFMEDENGWSKGKGKGAWMCRDRDEVASGCVGIPKWVARGTKSGIGWEGAKTCWGSVARLTSREDNA</sequence>
<dbReference type="OrthoDB" id="1644188at2759"/>
<name>A0A1Y2HFE0_9FUNG</name>
<feature type="domain" description="NAD-dependent epimerase/dehydratase" evidence="4">
    <location>
        <begin position="559"/>
        <end position="686"/>
    </location>
</feature>
<dbReference type="STRING" id="765915.A0A1Y2HFE0"/>
<dbReference type="Proteomes" id="UP000193411">
    <property type="component" value="Unassembled WGS sequence"/>
</dbReference>